<evidence type="ECO:0000313" key="4">
    <source>
        <dbReference type="Proteomes" id="UP001194746"/>
    </source>
</evidence>
<dbReference type="Pfam" id="PF00106">
    <property type="entry name" value="adh_short"/>
    <property type="match status" value="1"/>
</dbReference>
<dbReference type="PANTHER" id="PTHR44229">
    <property type="entry name" value="15-HYDROXYPROSTAGLANDIN DEHYDROGENASE [NAD(+)]"/>
    <property type="match status" value="1"/>
</dbReference>
<dbReference type="Proteomes" id="UP001194746">
    <property type="component" value="Unassembled WGS sequence"/>
</dbReference>
<dbReference type="PRINTS" id="PR00081">
    <property type="entry name" value="GDHRDH"/>
</dbReference>
<protein>
    <recommendedName>
        <fullName evidence="5">NAD(P)-binding protein</fullName>
    </recommendedName>
</protein>
<evidence type="ECO:0008006" key="5">
    <source>
        <dbReference type="Google" id="ProtNLM"/>
    </source>
</evidence>
<dbReference type="GO" id="GO:0005737">
    <property type="term" value="C:cytoplasm"/>
    <property type="evidence" value="ECO:0007669"/>
    <property type="project" value="TreeGrafter"/>
</dbReference>
<reference evidence="3" key="1">
    <citation type="journal article" date="2019" name="Beilstein J. Org. Chem.">
        <title>Nanangenines: drimane sesquiterpenoids as the dominant metabolite cohort of a novel Australian fungus, Aspergillus nanangensis.</title>
        <authorList>
            <person name="Lacey H.J."/>
            <person name="Gilchrist C.L.M."/>
            <person name="Crombie A."/>
            <person name="Kalaitzis J.A."/>
            <person name="Vuong D."/>
            <person name="Rutledge P.J."/>
            <person name="Turner P."/>
            <person name="Pitt J.I."/>
            <person name="Lacey E."/>
            <person name="Chooi Y.H."/>
            <person name="Piggott A.M."/>
        </authorList>
    </citation>
    <scope>NUCLEOTIDE SEQUENCE</scope>
    <source>
        <strain evidence="3">MST-FP2251</strain>
    </source>
</reference>
<sequence length="253" mass="27789">MQERVAVITGGSSGMGLTVTESLAAQGWHIVVLDRSVSETELGPNISPKAVDVTNYNQLAEAFLQTWKAHNRLDFGYVTVFANAGIAEKKPFYETQQPEELLPHPLDMQPLAIDLEAVINTAYLAMHFMRMNQDGKGGCILINSSTAGLYSTPNVPIYCAAKHGCLGLMRALAPQLMGEKIRVNSIHPSVIHTGLMSNKGWSSFPEDLFTPMSKLVAVVNMLIKDEGMFAQSIEVIMDQHFFRKGNEYSNADV</sequence>
<dbReference type="InterPro" id="IPR036291">
    <property type="entry name" value="NAD(P)-bd_dom_sf"/>
</dbReference>
<reference evidence="3" key="2">
    <citation type="submission" date="2020-02" db="EMBL/GenBank/DDBJ databases">
        <authorList>
            <person name="Gilchrist C.L.M."/>
            <person name="Chooi Y.-H."/>
        </authorList>
    </citation>
    <scope>NUCLEOTIDE SEQUENCE</scope>
    <source>
        <strain evidence="3">MST-FP2251</strain>
    </source>
</reference>
<dbReference type="EMBL" id="VCAU01000065">
    <property type="protein sequence ID" value="KAF9887185.1"/>
    <property type="molecule type" value="Genomic_DNA"/>
</dbReference>
<dbReference type="AlphaFoldDB" id="A0AAD4GS39"/>
<keyword evidence="4" id="KW-1185">Reference proteome</keyword>
<evidence type="ECO:0000256" key="2">
    <source>
        <dbReference type="ARBA" id="ARBA00023002"/>
    </source>
</evidence>
<dbReference type="PANTHER" id="PTHR44229:SF4">
    <property type="entry name" value="15-HYDROXYPROSTAGLANDIN DEHYDROGENASE [NAD(+)]"/>
    <property type="match status" value="1"/>
</dbReference>
<evidence type="ECO:0000256" key="1">
    <source>
        <dbReference type="ARBA" id="ARBA00006484"/>
    </source>
</evidence>
<comment type="caution">
    <text evidence="3">The sequence shown here is derived from an EMBL/GenBank/DDBJ whole genome shotgun (WGS) entry which is preliminary data.</text>
</comment>
<name>A0AAD4GS39_ASPNN</name>
<accession>A0AAD4GS39</accession>
<comment type="similarity">
    <text evidence="1">Belongs to the short-chain dehydrogenases/reductases (SDR) family.</text>
</comment>
<dbReference type="InterPro" id="IPR002347">
    <property type="entry name" value="SDR_fam"/>
</dbReference>
<gene>
    <name evidence="3" type="ORF">FE257_010439</name>
</gene>
<dbReference type="SUPFAM" id="SSF51735">
    <property type="entry name" value="NAD(P)-binding Rossmann-fold domains"/>
    <property type="match status" value="1"/>
</dbReference>
<evidence type="ECO:0000313" key="3">
    <source>
        <dbReference type="EMBL" id="KAF9887185.1"/>
    </source>
</evidence>
<proteinExistence type="inferred from homology"/>
<keyword evidence="2" id="KW-0560">Oxidoreductase</keyword>
<dbReference type="GO" id="GO:0016616">
    <property type="term" value="F:oxidoreductase activity, acting on the CH-OH group of donors, NAD or NADP as acceptor"/>
    <property type="evidence" value="ECO:0007669"/>
    <property type="project" value="TreeGrafter"/>
</dbReference>
<organism evidence="3 4">
    <name type="scientific">Aspergillus nanangensis</name>
    <dbReference type="NCBI Taxonomy" id="2582783"/>
    <lineage>
        <taxon>Eukaryota</taxon>
        <taxon>Fungi</taxon>
        <taxon>Dikarya</taxon>
        <taxon>Ascomycota</taxon>
        <taxon>Pezizomycotina</taxon>
        <taxon>Eurotiomycetes</taxon>
        <taxon>Eurotiomycetidae</taxon>
        <taxon>Eurotiales</taxon>
        <taxon>Aspergillaceae</taxon>
        <taxon>Aspergillus</taxon>
        <taxon>Aspergillus subgen. Circumdati</taxon>
    </lineage>
</organism>
<dbReference type="Gene3D" id="3.40.50.720">
    <property type="entry name" value="NAD(P)-binding Rossmann-like Domain"/>
    <property type="match status" value="1"/>
</dbReference>